<proteinExistence type="predicted"/>
<evidence type="ECO:0000313" key="3">
    <source>
        <dbReference type="Proteomes" id="UP000663873"/>
    </source>
</evidence>
<feature type="non-terminal residue" evidence="2">
    <location>
        <position position="1"/>
    </location>
</feature>
<name>A0A821ZK91_9BILA</name>
<gene>
    <name evidence="2" type="ORF">UJA718_LOCUS49256</name>
</gene>
<protein>
    <recommendedName>
        <fullName evidence="1">DOMON domain-containing protein</fullName>
    </recommendedName>
</protein>
<evidence type="ECO:0000313" key="2">
    <source>
        <dbReference type="EMBL" id="CAF4980015.1"/>
    </source>
</evidence>
<dbReference type="PROSITE" id="PS50836">
    <property type="entry name" value="DOMON"/>
    <property type="match status" value="1"/>
</dbReference>
<evidence type="ECO:0000259" key="1">
    <source>
        <dbReference type="PROSITE" id="PS50836"/>
    </source>
</evidence>
<dbReference type="EMBL" id="CAJOBP010102479">
    <property type="protein sequence ID" value="CAF4980015.1"/>
    <property type="molecule type" value="Genomic_DNA"/>
</dbReference>
<reference evidence="2" key="1">
    <citation type="submission" date="2021-02" db="EMBL/GenBank/DDBJ databases">
        <authorList>
            <person name="Nowell W R."/>
        </authorList>
    </citation>
    <scope>NUCLEOTIDE SEQUENCE</scope>
</reference>
<sequence>TSVPSMNTTSSALTLNWAYANGTTTVAILTNNLLRSQWVAIGLSLDSRMV</sequence>
<feature type="domain" description="DOMON" evidence="1">
    <location>
        <begin position="11"/>
        <end position="50"/>
    </location>
</feature>
<keyword evidence="3" id="KW-1185">Reference proteome</keyword>
<dbReference type="Proteomes" id="UP000663873">
    <property type="component" value="Unassembled WGS sequence"/>
</dbReference>
<organism evidence="2 3">
    <name type="scientific">Rotaria socialis</name>
    <dbReference type="NCBI Taxonomy" id="392032"/>
    <lineage>
        <taxon>Eukaryota</taxon>
        <taxon>Metazoa</taxon>
        <taxon>Spiralia</taxon>
        <taxon>Gnathifera</taxon>
        <taxon>Rotifera</taxon>
        <taxon>Eurotatoria</taxon>
        <taxon>Bdelloidea</taxon>
        <taxon>Philodinida</taxon>
        <taxon>Philodinidae</taxon>
        <taxon>Rotaria</taxon>
    </lineage>
</organism>
<accession>A0A821ZK91</accession>
<dbReference type="AlphaFoldDB" id="A0A821ZK91"/>
<comment type="caution">
    <text evidence="2">The sequence shown here is derived from an EMBL/GenBank/DDBJ whole genome shotgun (WGS) entry which is preliminary data.</text>
</comment>
<dbReference type="InterPro" id="IPR005018">
    <property type="entry name" value="DOMON_domain"/>
</dbReference>